<sequence>MSLIPHQCDGRRPVCSPCSRRKVACQYISISPNETASTAIKRHVDQLQKELSEHADIIEHLRSVSELEAISVIRLLKSTPNASMVLASLRGGAHTAARISELKTSRGLLPHTDSETDFELSVLHKSVYPALMPLDLDSIDTRSLFSSSSPHDTANLTAPATAASTCSLAASPPSPLRGTRAPHTSRVAGPAPGRQHCDPRLSQLQMGYWTSIPISDDFAACVLSHYLESDHPIYACVDADLFLSDLANRRLEYCSPFLVNALMSFACQQSYTQFDKRSSALSVAFIKEAQKLWRSEQRSKTPIHLAAMVYLSLASGVSGRDELAGLLAADCRGLAEKVSLFGVAPTEQSSSTFFCLPPDHIKSWAFAAWGAYAWLTYRSIYYPSEPITSPPLLPIPGDSCRRTKHGSVLDWPPHPLPTYMGDTFQTLSKLWVLIQEINVLYNLAEKTPLEERVPLSYAESKYQGLLNWSDSLLPGMLHSEHSPTHVLFFHALFHSTVLSLFHPFQTSAAADRRLCSFGSADATPAAIYSASLNQLKRLIYVHHIRKPYLPNKCWFNTAIMRVSSELIKNAATDPDWYFYFRLCLSFWKDTYVSYRPFRLIAQANLAAALQSGALRSNVAVAMMEEISATGRHHVASDEAVIRGLLDFDCATKNLEEAQIVAVARRFDELILFDELINETPETAIGTTN</sequence>
<name>A0A166ZW41_METRR</name>
<organism evidence="3 4">
    <name type="scientific">Metarhizium rileyi (strain RCEF 4871)</name>
    <name type="common">Nomuraea rileyi</name>
    <dbReference type="NCBI Taxonomy" id="1649241"/>
    <lineage>
        <taxon>Eukaryota</taxon>
        <taxon>Fungi</taxon>
        <taxon>Dikarya</taxon>
        <taxon>Ascomycota</taxon>
        <taxon>Pezizomycotina</taxon>
        <taxon>Sordariomycetes</taxon>
        <taxon>Hypocreomycetidae</taxon>
        <taxon>Hypocreales</taxon>
        <taxon>Clavicipitaceae</taxon>
        <taxon>Metarhizium</taxon>
    </lineage>
</organism>
<gene>
    <name evidence="3" type="ORF">NOR_06690</name>
</gene>
<dbReference type="GO" id="GO:0008270">
    <property type="term" value="F:zinc ion binding"/>
    <property type="evidence" value="ECO:0007669"/>
    <property type="project" value="InterPro"/>
</dbReference>
<dbReference type="PANTHER" id="PTHR47256">
    <property type="entry name" value="ZN(II)2CYS6 TRANSCRIPTION FACTOR (EUROFUNG)-RELATED"/>
    <property type="match status" value="1"/>
</dbReference>
<evidence type="ECO:0000256" key="2">
    <source>
        <dbReference type="SAM" id="MobiDB-lite"/>
    </source>
</evidence>
<keyword evidence="4" id="KW-1185">Reference proteome</keyword>
<dbReference type="PANTHER" id="PTHR47256:SF1">
    <property type="entry name" value="ZN(II)2CYS6 TRANSCRIPTION FACTOR (EUROFUNG)"/>
    <property type="match status" value="1"/>
</dbReference>
<comment type="caution">
    <text evidence="3">The sequence shown here is derived from an EMBL/GenBank/DDBJ whole genome shotgun (WGS) entry which is preliminary data.</text>
</comment>
<evidence type="ECO:0000313" key="3">
    <source>
        <dbReference type="EMBL" id="OAA38300.1"/>
    </source>
</evidence>
<dbReference type="Gene3D" id="4.10.240.10">
    <property type="entry name" value="Zn(2)-C6 fungal-type DNA-binding domain"/>
    <property type="match status" value="1"/>
</dbReference>
<protein>
    <submittedName>
        <fullName evidence="3">Uncharacterized protein</fullName>
    </submittedName>
</protein>
<dbReference type="OMA" id="CYLAMAS"/>
<dbReference type="OrthoDB" id="10261408at2759"/>
<dbReference type="CDD" id="cd00067">
    <property type="entry name" value="GAL4"/>
    <property type="match status" value="1"/>
</dbReference>
<dbReference type="InterPro" id="IPR053187">
    <property type="entry name" value="Notoamide_regulator"/>
</dbReference>
<dbReference type="CDD" id="cd12148">
    <property type="entry name" value="fungal_TF_MHR"/>
    <property type="match status" value="1"/>
</dbReference>
<dbReference type="GO" id="GO:0000981">
    <property type="term" value="F:DNA-binding transcription factor activity, RNA polymerase II-specific"/>
    <property type="evidence" value="ECO:0007669"/>
    <property type="project" value="InterPro"/>
</dbReference>
<dbReference type="InterPro" id="IPR036864">
    <property type="entry name" value="Zn2-C6_fun-type_DNA-bd_sf"/>
</dbReference>
<feature type="region of interest" description="Disordered" evidence="2">
    <location>
        <begin position="169"/>
        <end position="196"/>
    </location>
</feature>
<dbReference type="AlphaFoldDB" id="A0A166ZW41"/>
<dbReference type="STRING" id="1081105.A0A166ZW41"/>
<evidence type="ECO:0000313" key="4">
    <source>
        <dbReference type="Proteomes" id="UP000243498"/>
    </source>
</evidence>
<keyword evidence="1" id="KW-0539">Nucleus</keyword>
<dbReference type="Proteomes" id="UP000243498">
    <property type="component" value="Unassembled WGS sequence"/>
</dbReference>
<proteinExistence type="predicted"/>
<reference evidence="3 4" key="1">
    <citation type="journal article" date="2016" name="Genome Biol. Evol.">
        <title>Divergent and convergent evolution of fungal pathogenicity.</title>
        <authorList>
            <person name="Shang Y."/>
            <person name="Xiao G."/>
            <person name="Zheng P."/>
            <person name="Cen K."/>
            <person name="Zhan S."/>
            <person name="Wang C."/>
        </authorList>
    </citation>
    <scope>NUCLEOTIDE SEQUENCE [LARGE SCALE GENOMIC DNA]</scope>
    <source>
        <strain evidence="3 4">RCEF 4871</strain>
    </source>
</reference>
<evidence type="ECO:0000256" key="1">
    <source>
        <dbReference type="ARBA" id="ARBA00023242"/>
    </source>
</evidence>
<dbReference type="EMBL" id="AZHC01000026">
    <property type="protein sequence ID" value="OAA38300.1"/>
    <property type="molecule type" value="Genomic_DNA"/>
</dbReference>
<accession>A0A166ZW41</accession>
<dbReference type="InterPro" id="IPR001138">
    <property type="entry name" value="Zn2Cys6_DnaBD"/>
</dbReference>